<dbReference type="PRINTS" id="PR00035">
    <property type="entry name" value="HTHGNTR"/>
</dbReference>
<dbReference type="InterPro" id="IPR011711">
    <property type="entry name" value="GntR_C"/>
</dbReference>
<dbReference type="EMBL" id="UWPJ01000024">
    <property type="protein sequence ID" value="VCU71063.1"/>
    <property type="molecule type" value="Genomic_DNA"/>
</dbReference>
<dbReference type="GO" id="GO:0003677">
    <property type="term" value="F:DNA binding"/>
    <property type="evidence" value="ECO:0007669"/>
    <property type="project" value="UniProtKB-KW"/>
</dbReference>
<dbReference type="SUPFAM" id="SSF46785">
    <property type="entry name" value="Winged helix' DNA-binding domain"/>
    <property type="match status" value="1"/>
</dbReference>
<evidence type="ECO:0000256" key="3">
    <source>
        <dbReference type="ARBA" id="ARBA00023163"/>
    </source>
</evidence>
<dbReference type="Proteomes" id="UP000277294">
    <property type="component" value="Unassembled WGS sequence"/>
</dbReference>
<keyword evidence="1" id="KW-0805">Transcription regulation</keyword>
<proteinExistence type="predicted"/>
<dbReference type="PANTHER" id="PTHR43537">
    <property type="entry name" value="TRANSCRIPTIONAL REGULATOR, GNTR FAMILY"/>
    <property type="match status" value="1"/>
</dbReference>
<evidence type="ECO:0000256" key="2">
    <source>
        <dbReference type="ARBA" id="ARBA00023125"/>
    </source>
</evidence>
<sequence length="245" mass="27190">MNLLKQADAADTPDLLSDRIAKRLRDEITGGNYAIGEVLPSEQIIAERLGVSRTILREALSRLKADGLVSSRPGRGLTVVSNTPSAVLRLHEADTDNRSQVLAIVELRRGFEVEAARLAALRRTDEDLQAMRTALADMEAANAQGEVEKGVEADLRFHGAIARATGNHNYQLFFTFLAELLNNGLKVSRRRSAKIVGRPLDAQREHEAIFKAIRDQDAERAVSAARHHIDNTEVRLHDQFESRQD</sequence>
<accession>A0A3P4B451</accession>
<dbReference type="Gene3D" id="1.10.10.10">
    <property type="entry name" value="Winged helix-like DNA-binding domain superfamily/Winged helix DNA-binding domain"/>
    <property type="match status" value="1"/>
</dbReference>
<dbReference type="InterPro" id="IPR000524">
    <property type="entry name" value="Tscrpt_reg_HTH_GntR"/>
</dbReference>
<dbReference type="Pfam" id="PF07729">
    <property type="entry name" value="FCD"/>
    <property type="match status" value="1"/>
</dbReference>
<keyword evidence="6" id="KW-1185">Reference proteome</keyword>
<organism evidence="5 6">
    <name type="scientific">Pigmentiphaga humi</name>
    <dbReference type="NCBI Taxonomy" id="2478468"/>
    <lineage>
        <taxon>Bacteria</taxon>
        <taxon>Pseudomonadati</taxon>
        <taxon>Pseudomonadota</taxon>
        <taxon>Betaproteobacteria</taxon>
        <taxon>Burkholderiales</taxon>
        <taxon>Alcaligenaceae</taxon>
        <taxon>Pigmentiphaga</taxon>
    </lineage>
</organism>
<dbReference type="PROSITE" id="PS50949">
    <property type="entry name" value="HTH_GNTR"/>
    <property type="match status" value="1"/>
</dbReference>
<protein>
    <submittedName>
        <fullName evidence="5">HTH-type transcriptional regulator LutR</fullName>
    </submittedName>
</protein>
<dbReference type="PANTHER" id="PTHR43537:SF44">
    <property type="entry name" value="GNTR FAMILY REGULATORY PROTEIN"/>
    <property type="match status" value="1"/>
</dbReference>
<dbReference type="InterPro" id="IPR036388">
    <property type="entry name" value="WH-like_DNA-bd_sf"/>
</dbReference>
<dbReference type="InterPro" id="IPR036390">
    <property type="entry name" value="WH_DNA-bd_sf"/>
</dbReference>
<evidence type="ECO:0000313" key="5">
    <source>
        <dbReference type="EMBL" id="VCU71063.1"/>
    </source>
</evidence>
<dbReference type="SUPFAM" id="SSF48008">
    <property type="entry name" value="GntR ligand-binding domain-like"/>
    <property type="match status" value="1"/>
</dbReference>
<dbReference type="CDD" id="cd07377">
    <property type="entry name" value="WHTH_GntR"/>
    <property type="match status" value="1"/>
</dbReference>
<dbReference type="Pfam" id="PF00392">
    <property type="entry name" value="GntR"/>
    <property type="match status" value="1"/>
</dbReference>
<keyword evidence="3" id="KW-0804">Transcription</keyword>
<keyword evidence="2" id="KW-0238">DNA-binding</keyword>
<evidence type="ECO:0000256" key="1">
    <source>
        <dbReference type="ARBA" id="ARBA00023015"/>
    </source>
</evidence>
<feature type="domain" description="HTH gntR-type" evidence="4">
    <location>
        <begin position="14"/>
        <end position="82"/>
    </location>
</feature>
<dbReference type="SMART" id="SM00895">
    <property type="entry name" value="FCD"/>
    <property type="match status" value="1"/>
</dbReference>
<evidence type="ECO:0000313" key="6">
    <source>
        <dbReference type="Proteomes" id="UP000277294"/>
    </source>
</evidence>
<dbReference type="GO" id="GO:0003700">
    <property type="term" value="F:DNA-binding transcription factor activity"/>
    <property type="evidence" value="ECO:0007669"/>
    <property type="project" value="InterPro"/>
</dbReference>
<dbReference type="SMART" id="SM00345">
    <property type="entry name" value="HTH_GNTR"/>
    <property type="match status" value="1"/>
</dbReference>
<reference evidence="5 6" key="1">
    <citation type="submission" date="2018-10" db="EMBL/GenBank/DDBJ databases">
        <authorList>
            <person name="Criscuolo A."/>
        </authorList>
    </citation>
    <scope>NUCLEOTIDE SEQUENCE [LARGE SCALE GENOMIC DNA]</scope>
    <source>
        <strain evidence="5">DnA1</strain>
    </source>
</reference>
<dbReference type="AlphaFoldDB" id="A0A3P4B451"/>
<dbReference type="Gene3D" id="1.20.120.530">
    <property type="entry name" value="GntR ligand-binding domain-like"/>
    <property type="match status" value="1"/>
</dbReference>
<evidence type="ECO:0000259" key="4">
    <source>
        <dbReference type="PROSITE" id="PS50949"/>
    </source>
</evidence>
<dbReference type="InterPro" id="IPR008920">
    <property type="entry name" value="TF_FadR/GntR_C"/>
</dbReference>
<dbReference type="RefSeq" id="WP_281279086.1">
    <property type="nucleotide sequence ID" value="NZ_UWPJ01000024.1"/>
</dbReference>
<gene>
    <name evidence="5" type="primary">lutR_4</name>
    <name evidence="5" type="ORF">PIGHUM_03143</name>
</gene>
<name>A0A3P4B451_9BURK</name>